<evidence type="ECO:0000313" key="2">
    <source>
        <dbReference type="Proteomes" id="UP001595799"/>
    </source>
</evidence>
<accession>A0ABV8UMP7</accession>
<organism evidence="1 2">
    <name type="scientific">Fodinicurvata halophila</name>
    <dbReference type="NCBI Taxonomy" id="1419723"/>
    <lineage>
        <taxon>Bacteria</taxon>
        <taxon>Pseudomonadati</taxon>
        <taxon>Pseudomonadota</taxon>
        <taxon>Alphaproteobacteria</taxon>
        <taxon>Rhodospirillales</taxon>
        <taxon>Rhodovibrionaceae</taxon>
        <taxon>Fodinicurvata</taxon>
    </lineage>
</organism>
<dbReference type="Pfam" id="PF06684">
    <property type="entry name" value="AA_synth"/>
    <property type="match status" value="1"/>
</dbReference>
<dbReference type="SUPFAM" id="SSF160519">
    <property type="entry name" value="BB2672-like"/>
    <property type="match status" value="1"/>
</dbReference>
<keyword evidence="2" id="KW-1185">Reference proteome</keyword>
<sequence>MSLEVRKYTAYSEELHKEMGRQVDQPILMVAAAAIIQNPWAGQGYVDDLRPTILEIAPKLGNELVERLLGTIGRAEDVEAYGKAALVGINGEIEHGSGIIHTLRFGNIFREAVGGTAFLNFTNARGGAGHHVSIPMAHKTDAGFRSHYLTIEFTVADAPGPDEMIVALGAATGGRAFPRIGNRYEDMKEMGLEPNG</sequence>
<dbReference type="Gene3D" id="3.30.1330.110">
    <property type="entry name" value="BB2672"/>
    <property type="match status" value="1"/>
</dbReference>
<proteinExistence type="predicted"/>
<evidence type="ECO:0000313" key="1">
    <source>
        <dbReference type="EMBL" id="MFC4351865.1"/>
    </source>
</evidence>
<protein>
    <submittedName>
        <fullName evidence="1">Amino acid synthesis family protein</fullName>
    </submittedName>
</protein>
<gene>
    <name evidence="1" type="ORF">ACFOW6_09960</name>
</gene>
<dbReference type="Proteomes" id="UP001595799">
    <property type="component" value="Unassembled WGS sequence"/>
</dbReference>
<dbReference type="InterPro" id="IPR009569">
    <property type="entry name" value="AA_synth_put"/>
</dbReference>
<name>A0ABV8UMP7_9PROT</name>
<dbReference type="RefSeq" id="WP_382422210.1">
    <property type="nucleotide sequence ID" value="NZ_JBHSCW010000004.1"/>
</dbReference>
<comment type="caution">
    <text evidence="1">The sequence shown here is derived from an EMBL/GenBank/DDBJ whole genome shotgun (WGS) entry which is preliminary data.</text>
</comment>
<dbReference type="InterPro" id="IPR035936">
    <property type="entry name" value="BB2672"/>
</dbReference>
<reference evidence="2" key="1">
    <citation type="journal article" date="2019" name="Int. J. Syst. Evol. Microbiol.">
        <title>The Global Catalogue of Microorganisms (GCM) 10K type strain sequencing project: providing services to taxonomists for standard genome sequencing and annotation.</title>
        <authorList>
            <consortium name="The Broad Institute Genomics Platform"/>
            <consortium name="The Broad Institute Genome Sequencing Center for Infectious Disease"/>
            <person name="Wu L."/>
            <person name="Ma J."/>
        </authorList>
    </citation>
    <scope>NUCLEOTIDE SEQUENCE [LARGE SCALE GENOMIC DNA]</scope>
    <source>
        <strain evidence="2">CECT 8472</strain>
    </source>
</reference>
<dbReference type="EMBL" id="JBHSCW010000004">
    <property type="protein sequence ID" value="MFC4351865.1"/>
    <property type="molecule type" value="Genomic_DNA"/>
</dbReference>